<accession>A0ABQ5B209</accession>
<proteinExistence type="predicted"/>
<name>A0ABQ5B209_9ASTR</name>
<evidence type="ECO:0000313" key="1">
    <source>
        <dbReference type="EMBL" id="GJT07987.1"/>
    </source>
</evidence>
<protein>
    <submittedName>
        <fullName evidence="1">Uncharacterized protein</fullName>
    </submittedName>
</protein>
<keyword evidence="2" id="KW-1185">Reference proteome</keyword>
<reference evidence="1" key="1">
    <citation type="journal article" date="2022" name="Int. J. Mol. Sci.">
        <title>Draft Genome of Tanacetum Coccineum: Genomic Comparison of Closely Related Tanacetum-Family Plants.</title>
        <authorList>
            <person name="Yamashiro T."/>
            <person name="Shiraishi A."/>
            <person name="Nakayama K."/>
            <person name="Satake H."/>
        </authorList>
    </citation>
    <scope>NUCLEOTIDE SEQUENCE</scope>
</reference>
<comment type="caution">
    <text evidence="1">The sequence shown here is derived from an EMBL/GenBank/DDBJ whole genome shotgun (WGS) entry which is preliminary data.</text>
</comment>
<evidence type="ECO:0000313" key="2">
    <source>
        <dbReference type="Proteomes" id="UP001151760"/>
    </source>
</evidence>
<dbReference type="EMBL" id="BQNB010012794">
    <property type="protein sequence ID" value="GJT07987.1"/>
    <property type="molecule type" value="Genomic_DNA"/>
</dbReference>
<sequence>MTTTISSRAFAIHGQLVITPGPPTKSKVHEVHSNDNEIFDNVNDQMSQEMQQDEHSDFNAENEIDENTISYDQYLLDKEAQRVPTEISADTSDKIIY</sequence>
<gene>
    <name evidence="1" type="ORF">Tco_0842449</name>
</gene>
<reference evidence="1" key="2">
    <citation type="submission" date="2022-01" db="EMBL/GenBank/DDBJ databases">
        <authorList>
            <person name="Yamashiro T."/>
            <person name="Shiraishi A."/>
            <person name="Satake H."/>
            <person name="Nakayama K."/>
        </authorList>
    </citation>
    <scope>NUCLEOTIDE SEQUENCE</scope>
</reference>
<dbReference type="Proteomes" id="UP001151760">
    <property type="component" value="Unassembled WGS sequence"/>
</dbReference>
<organism evidence="1 2">
    <name type="scientific">Tanacetum coccineum</name>
    <dbReference type="NCBI Taxonomy" id="301880"/>
    <lineage>
        <taxon>Eukaryota</taxon>
        <taxon>Viridiplantae</taxon>
        <taxon>Streptophyta</taxon>
        <taxon>Embryophyta</taxon>
        <taxon>Tracheophyta</taxon>
        <taxon>Spermatophyta</taxon>
        <taxon>Magnoliopsida</taxon>
        <taxon>eudicotyledons</taxon>
        <taxon>Gunneridae</taxon>
        <taxon>Pentapetalae</taxon>
        <taxon>asterids</taxon>
        <taxon>campanulids</taxon>
        <taxon>Asterales</taxon>
        <taxon>Asteraceae</taxon>
        <taxon>Asteroideae</taxon>
        <taxon>Anthemideae</taxon>
        <taxon>Anthemidinae</taxon>
        <taxon>Tanacetum</taxon>
    </lineage>
</organism>